<keyword evidence="2" id="KW-0472">Membrane</keyword>
<sequence length="253" mass="28722">MIKKILAGVILVFMAGIGIFGLVKFQFQTAEIQSIPDNNTDLIKEDEMPQTSPSAGNAVLDNRIISNPEKYPDQREITPSDSNVYQTGDTIDTSKLIFTVNSYHITKTKGAFDISDIKETPLDVVLDNEDNISNNYSYVIIDMTIKNKQSKEVEFYLNNLWLRFINKDSEYSGNNIYYAGQLRGYKDGQPADNGKAYFRRILKMNEERPLTLTYVISDEELDGAALLLKIWPSGAINYEDDSRFVSLVQENKE</sequence>
<gene>
    <name evidence="3" type="ORF">C7383_102283</name>
</gene>
<evidence type="ECO:0000313" key="4">
    <source>
        <dbReference type="Proteomes" id="UP000245412"/>
    </source>
</evidence>
<accession>A0AB73T8M2</accession>
<dbReference type="EMBL" id="QGGY01000002">
    <property type="protein sequence ID" value="PWJ78147.1"/>
    <property type="molecule type" value="Genomic_DNA"/>
</dbReference>
<evidence type="ECO:0008006" key="5">
    <source>
        <dbReference type="Google" id="ProtNLM"/>
    </source>
</evidence>
<feature type="transmembrane region" description="Helical" evidence="2">
    <location>
        <begin position="5"/>
        <end position="23"/>
    </location>
</feature>
<dbReference type="Proteomes" id="UP000245412">
    <property type="component" value="Unassembled WGS sequence"/>
</dbReference>
<comment type="caution">
    <text evidence="3">The sequence shown here is derived from an EMBL/GenBank/DDBJ whole genome shotgun (WGS) entry which is preliminary data.</text>
</comment>
<reference evidence="3 4" key="1">
    <citation type="submission" date="2018-05" db="EMBL/GenBank/DDBJ databases">
        <authorList>
            <person name="Goeker M."/>
            <person name="Huntemann M."/>
            <person name="Clum A."/>
            <person name="Pillay M."/>
            <person name="Palaniappan K."/>
            <person name="Varghese N."/>
            <person name="Mikhailova N."/>
            <person name="Stamatis D."/>
            <person name="Reddy T."/>
            <person name="Daum C."/>
            <person name="Shapiro N."/>
            <person name="Ivanova N."/>
            <person name="Kyrpides N."/>
            <person name="Woyke T."/>
        </authorList>
    </citation>
    <scope>NUCLEOTIDE SEQUENCE [LARGE SCALE GENOMIC DNA]</scope>
    <source>
        <strain evidence="3 4">DSM 26524</strain>
    </source>
</reference>
<evidence type="ECO:0000313" key="3">
    <source>
        <dbReference type="EMBL" id="PWJ78147.1"/>
    </source>
</evidence>
<keyword evidence="2" id="KW-0812">Transmembrane</keyword>
<protein>
    <recommendedName>
        <fullName evidence="5">DUF4352 domain-containing protein</fullName>
    </recommendedName>
</protein>
<evidence type="ECO:0000256" key="1">
    <source>
        <dbReference type="ARBA" id="ARBA00022729"/>
    </source>
</evidence>
<dbReference type="RefSeq" id="WP_109625080.1">
    <property type="nucleotide sequence ID" value="NZ_JANKBI010000005.1"/>
</dbReference>
<evidence type="ECO:0000256" key="2">
    <source>
        <dbReference type="SAM" id="Phobius"/>
    </source>
</evidence>
<dbReference type="Gene3D" id="2.60.40.1240">
    <property type="match status" value="1"/>
</dbReference>
<name>A0AB73T8M2_9FIRM</name>
<proteinExistence type="predicted"/>
<dbReference type="AlphaFoldDB" id="A0AB73T8M2"/>
<keyword evidence="1" id="KW-0732">Signal</keyword>
<keyword evidence="2" id="KW-1133">Transmembrane helix</keyword>
<keyword evidence="4" id="KW-1185">Reference proteome</keyword>
<organism evidence="3 4">
    <name type="scientific">Murimonas intestini</name>
    <dbReference type="NCBI Taxonomy" id="1337051"/>
    <lineage>
        <taxon>Bacteria</taxon>
        <taxon>Bacillati</taxon>
        <taxon>Bacillota</taxon>
        <taxon>Clostridia</taxon>
        <taxon>Lachnospirales</taxon>
        <taxon>Lachnospiraceae</taxon>
        <taxon>Murimonas</taxon>
    </lineage>
</organism>
<dbReference type="InterPro" id="IPR029050">
    <property type="entry name" value="Immunoprotect_excell_Ig-like"/>
</dbReference>